<protein>
    <submittedName>
        <fullName evidence="2">Uncharacterized protein</fullName>
    </submittedName>
</protein>
<gene>
    <name evidence="2" type="ORF">CC84DRAFT_655900</name>
</gene>
<keyword evidence="3" id="KW-1185">Reference proteome</keyword>
<keyword evidence="1" id="KW-0812">Transmembrane</keyword>
<keyword evidence="1" id="KW-1133">Transmembrane helix</keyword>
<dbReference type="RefSeq" id="XP_018037764.1">
    <property type="nucleotide sequence ID" value="XM_018187032.1"/>
</dbReference>
<dbReference type="AlphaFoldDB" id="A0A177CKN0"/>
<feature type="transmembrane region" description="Helical" evidence="1">
    <location>
        <begin position="203"/>
        <end position="225"/>
    </location>
</feature>
<evidence type="ECO:0000256" key="1">
    <source>
        <dbReference type="SAM" id="Phobius"/>
    </source>
</evidence>
<dbReference type="OrthoDB" id="3746964at2759"/>
<evidence type="ECO:0000313" key="2">
    <source>
        <dbReference type="EMBL" id="OAG07399.1"/>
    </source>
</evidence>
<sequence length="237" mass="26176">MVNFQKLLTLSLIPTVIFTILSFISIVLTAHYWILTDYFVGRWLKRKSQFPEKNKFQWDDVIVDYTETSTNAIIAAGCLCLAAGVNCIIAYFKLKPSTMDLDYHSPLRRFWVGSAIGMAVVGLCSALAALITTFTDKGDDEFGCTTTTGKTKDGGVPFTNMMCSREIATCKFMGPVYDKAGKIPNVERWAVTIACNEATVVKWLQLVLIFNAVLVIAMFAAQAGVRRKTRSPASKGL</sequence>
<feature type="transmembrane region" description="Helical" evidence="1">
    <location>
        <begin position="112"/>
        <end position="131"/>
    </location>
</feature>
<dbReference type="Proteomes" id="UP000077069">
    <property type="component" value="Unassembled WGS sequence"/>
</dbReference>
<dbReference type="EMBL" id="KV441551">
    <property type="protein sequence ID" value="OAG07399.1"/>
    <property type="molecule type" value="Genomic_DNA"/>
</dbReference>
<keyword evidence="1" id="KW-0472">Membrane</keyword>
<evidence type="ECO:0000313" key="3">
    <source>
        <dbReference type="Proteomes" id="UP000077069"/>
    </source>
</evidence>
<dbReference type="GeneID" id="28770518"/>
<proteinExistence type="predicted"/>
<feature type="transmembrane region" description="Helical" evidence="1">
    <location>
        <begin position="12"/>
        <end position="34"/>
    </location>
</feature>
<organism evidence="2 3">
    <name type="scientific">Paraphaeosphaeria sporulosa</name>
    <dbReference type="NCBI Taxonomy" id="1460663"/>
    <lineage>
        <taxon>Eukaryota</taxon>
        <taxon>Fungi</taxon>
        <taxon>Dikarya</taxon>
        <taxon>Ascomycota</taxon>
        <taxon>Pezizomycotina</taxon>
        <taxon>Dothideomycetes</taxon>
        <taxon>Pleosporomycetidae</taxon>
        <taxon>Pleosporales</taxon>
        <taxon>Massarineae</taxon>
        <taxon>Didymosphaeriaceae</taxon>
        <taxon>Paraphaeosphaeria</taxon>
    </lineage>
</organism>
<dbReference type="InParanoid" id="A0A177CKN0"/>
<feature type="transmembrane region" description="Helical" evidence="1">
    <location>
        <begin position="72"/>
        <end position="92"/>
    </location>
</feature>
<name>A0A177CKN0_9PLEO</name>
<reference evidence="2 3" key="1">
    <citation type="submission" date="2016-05" db="EMBL/GenBank/DDBJ databases">
        <title>Comparative analysis of secretome profiles of manganese(II)-oxidizing ascomycete fungi.</title>
        <authorList>
            <consortium name="DOE Joint Genome Institute"/>
            <person name="Zeiner C.A."/>
            <person name="Purvine S.O."/>
            <person name="Zink E.M."/>
            <person name="Wu S."/>
            <person name="Pasa-Tolic L."/>
            <person name="Chaput D.L."/>
            <person name="Haridas S."/>
            <person name="Grigoriev I.V."/>
            <person name="Santelli C.M."/>
            <person name="Hansel C.M."/>
        </authorList>
    </citation>
    <scope>NUCLEOTIDE SEQUENCE [LARGE SCALE GENOMIC DNA]</scope>
    <source>
        <strain evidence="2 3">AP3s5-JAC2a</strain>
    </source>
</reference>
<accession>A0A177CKN0</accession>